<dbReference type="PANTHER" id="PTHR40866">
    <property type="entry name" value="BED-TYPE DOMAIN-CONTAINING PROTEIN"/>
    <property type="match status" value="1"/>
</dbReference>
<proteinExistence type="predicted"/>
<sequence length="227" mass="25923">MLAAPRASRPAIFTNRQVSSFCYRPCRDKYDEVILEYFRCRCGAVRKRAPGLGFTNLMQHTRREHPAVAAEMLEATLGETESLYHYVRHSTQNTFGRLEWIVMGNLPLLFSKNRLARRYTNLEPISVETLRRSVEAVTHSVVRVIAEDIPERFGTIFDGCSHATEHFIAVFAWYEVNGEIRCPLLSMAPLVNEDTDDFVGRNASRLSRRDAIARLQQAAPLVRLTAH</sequence>
<dbReference type="VEuPathDB" id="FungiDB:PPTG_20074"/>
<dbReference type="Proteomes" id="UP000018817">
    <property type="component" value="Unassembled WGS sequence"/>
</dbReference>
<reference evidence="1 2" key="2">
    <citation type="submission" date="2013-11" db="EMBL/GenBank/DDBJ databases">
        <title>The Genome Sequence of Phytophthora parasitica INRA-310.</title>
        <authorList>
            <consortium name="The Broad Institute Genomics Platform"/>
            <person name="Russ C."/>
            <person name="Tyler B."/>
            <person name="Panabieres F."/>
            <person name="Shan W."/>
            <person name="Tripathy S."/>
            <person name="Grunwald N."/>
            <person name="Machado M."/>
            <person name="Johnson C.S."/>
            <person name="Arredondo F."/>
            <person name="Hong C."/>
            <person name="Coffey M."/>
            <person name="Young S.K."/>
            <person name="Zeng Q."/>
            <person name="Gargeya S."/>
            <person name="Fitzgerald M."/>
            <person name="Abouelleil A."/>
            <person name="Alvarado L."/>
            <person name="Chapman S.B."/>
            <person name="Gainer-Dewar J."/>
            <person name="Goldberg J."/>
            <person name="Griggs A."/>
            <person name="Gujja S."/>
            <person name="Hansen M."/>
            <person name="Howarth C."/>
            <person name="Imamovic A."/>
            <person name="Ireland A."/>
            <person name="Larimer J."/>
            <person name="McCowan C."/>
            <person name="Murphy C."/>
            <person name="Pearson M."/>
            <person name="Poon T.W."/>
            <person name="Priest M."/>
            <person name="Roberts A."/>
            <person name="Saif S."/>
            <person name="Shea T."/>
            <person name="Sykes S."/>
            <person name="Wortman J."/>
            <person name="Nusbaum C."/>
            <person name="Birren B."/>
        </authorList>
    </citation>
    <scope>NUCLEOTIDE SEQUENCE [LARGE SCALE GENOMIC DNA]</scope>
    <source>
        <strain evidence="1 2">INRA-310</strain>
    </source>
</reference>
<dbReference type="RefSeq" id="XP_008916966.1">
    <property type="nucleotide sequence ID" value="XM_008918718.1"/>
</dbReference>
<evidence type="ECO:0000313" key="1">
    <source>
        <dbReference type="EMBL" id="ETM97739.1"/>
    </source>
</evidence>
<dbReference type="EMBL" id="KI669836">
    <property type="protein sequence ID" value="ETM97739.1"/>
    <property type="molecule type" value="Genomic_DNA"/>
</dbReference>
<accession>W2PCK1</accession>
<dbReference type="OMA" id="HATEHFI"/>
<reference evidence="2" key="1">
    <citation type="submission" date="2011-12" db="EMBL/GenBank/DDBJ databases">
        <authorList>
            <consortium name="The Broad Institute Genome Sequencing Platform"/>
            <person name="Russ C."/>
            <person name="Tyler B."/>
            <person name="Panabieres F."/>
            <person name="Shan W."/>
            <person name="Tripathy S."/>
            <person name="Grunwald N."/>
            <person name="Machado M."/>
            <person name="Young S.K."/>
            <person name="Zeng Q."/>
            <person name="Gargeya S."/>
            <person name="Fitzgerald M."/>
            <person name="Haas B."/>
            <person name="Abouelleil A."/>
            <person name="Alvarado L."/>
            <person name="Arachchi H.M."/>
            <person name="Berlin A."/>
            <person name="Chapman S.B."/>
            <person name="Gearin G."/>
            <person name="Goldberg J."/>
            <person name="Griggs A."/>
            <person name="Gujja S."/>
            <person name="Hansen M."/>
            <person name="Heiman D."/>
            <person name="Howarth C."/>
            <person name="Larimer J."/>
            <person name="Lui A."/>
            <person name="MacDonald P.J.P."/>
            <person name="McCowen C."/>
            <person name="Montmayeur A."/>
            <person name="Murphy C."/>
            <person name="Neiman D."/>
            <person name="Pearson M."/>
            <person name="Priest M."/>
            <person name="Roberts A."/>
            <person name="Saif S."/>
            <person name="Shea T."/>
            <person name="Sisk P."/>
            <person name="Stolte C."/>
            <person name="Sykes S."/>
            <person name="Wortman J."/>
            <person name="Nusbaum C."/>
            <person name="Birren B."/>
        </authorList>
    </citation>
    <scope>NUCLEOTIDE SEQUENCE [LARGE SCALE GENOMIC DNA]</scope>
    <source>
        <strain evidence="2">INRA-310</strain>
    </source>
</reference>
<gene>
    <name evidence="1" type="ORF">PPTG_20074</name>
</gene>
<dbReference type="PANTHER" id="PTHR40866:SF1">
    <property type="entry name" value="BED-TYPE DOMAIN-CONTAINING PROTEIN"/>
    <property type="match status" value="1"/>
</dbReference>
<dbReference type="AlphaFoldDB" id="W2PCK1"/>
<protein>
    <submittedName>
        <fullName evidence="1">Uncharacterized protein</fullName>
    </submittedName>
</protein>
<dbReference type="OrthoDB" id="93148at2759"/>
<name>W2PCK1_PHYN3</name>
<dbReference type="GeneID" id="20188731"/>
<evidence type="ECO:0000313" key="2">
    <source>
        <dbReference type="Proteomes" id="UP000018817"/>
    </source>
</evidence>
<organism evidence="1 2">
    <name type="scientific">Phytophthora nicotianae (strain INRA-310)</name>
    <name type="common">Phytophthora parasitica</name>
    <dbReference type="NCBI Taxonomy" id="761204"/>
    <lineage>
        <taxon>Eukaryota</taxon>
        <taxon>Sar</taxon>
        <taxon>Stramenopiles</taxon>
        <taxon>Oomycota</taxon>
        <taxon>Peronosporomycetes</taxon>
        <taxon>Peronosporales</taxon>
        <taxon>Peronosporaceae</taxon>
        <taxon>Phytophthora</taxon>
    </lineage>
</organism>